<evidence type="ECO:0000313" key="1">
    <source>
        <dbReference type="EMBL" id="MPC48675.1"/>
    </source>
</evidence>
<comment type="caution">
    <text evidence="1">The sequence shown here is derived from an EMBL/GenBank/DDBJ whole genome shotgun (WGS) entry which is preliminary data.</text>
</comment>
<proteinExistence type="predicted"/>
<name>A0A5B7FTP7_PORTR</name>
<dbReference type="Proteomes" id="UP000324222">
    <property type="component" value="Unassembled WGS sequence"/>
</dbReference>
<evidence type="ECO:0000313" key="2">
    <source>
        <dbReference type="Proteomes" id="UP000324222"/>
    </source>
</evidence>
<reference evidence="1 2" key="1">
    <citation type="submission" date="2019-05" db="EMBL/GenBank/DDBJ databases">
        <title>Another draft genome of Portunus trituberculatus and its Hox gene families provides insights of decapod evolution.</title>
        <authorList>
            <person name="Jeong J.-H."/>
            <person name="Song I."/>
            <person name="Kim S."/>
            <person name="Choi T."/>
            <person name="Kim D."/>
            <person name="Ryu S."/>
            <person name="Kim W."/>
        </authorList>
    </citation>
    <scope>NUCLEOTIDE SEQUENCE [LARGE SCALE GENOMIC DNA]</scope>
    <source>
        <tissue evidence="1">Muscle</tissue>
    </source>
</reference>
<organism evidence="1 2">
    <name type="scientific">Portunus trituberculatus</name>
    <name type="common">Swimming crab</name>
    <name type="synonym">Neptunus trituberculatus</name>
    <dbReference type="NCBI Taxonomy" id="210409"/>
    <lineage>
        <taxon>Eukaryota</taxon>
        <taxon>Metazoa</taxon>
        <taxon>Ecdysozoa</taxon>
        <taxon>Arthropoda</taxon>
        <taxon>Crustacea</taxon>
        <taxon>Multicrustacea</taxon>
        <taxon>Malacostraca</taxon>
        <taxon>Eumalacostraca</taxon>
        <taxon>Eucarida</taxon>
        <taxon>Decapoda</taxon>
        <taxon>Pleocyemata</taxon>
        <taxon>Brachyura</taxon>
        <taxon>Eubrachyura</taxon>
        <taxon>Portunoidea</taxon>
        <taxon>Portunidae</taxon>
        <taxon>Portuninae</taxon>
        <taxon>Portunus</taxon>
    </lineage>
</organism>
<dbReference type="EMBL" id="VSRR010008412">
    <property type="protein sequence ID" value="MPC48675.1"/>
    <property type="molecule type" value="Genomic_DNA"/>
</dbReference>
<accession>A0A5B7FTP7</accession>
<sequence>MRLAGMKLRIVKRLHGRSKTRGAVWREVGSLSLPRVIITSRASIHGRLEKTLTPKTPSTP</sequence>
<protein>
    <submittedName>
        <fullName evidence="1">Uncharacterized protein</fullName>
    </submittedName>
</protein>
<keyword evidence="2" id="KW-1185">Reference proteome</keyword>
<dbReference type="AlphaFoldDB" id="A0A5B7FTP7"/>
<gene>
    <name evidence="1" type="ORF">E2C01_042455</name>
</gene>